<feature type="compositionally biased region" description="Basic residues" evidence="3">
    <location>
        <begin position="1"/>
        <end position="10"/>
    </location>
</feature>
<dbReference type="GO" id="GO:0004857">
    <property type="term" value="F:enzyme inhibitor activity"/>
    <property type="evidence" value="ECO:0007669"/>
    <property type="project" value="TreeGrafter"/>
</dbReference>
<evidence type="ECO:0000256" key="3">
    <source>
        <dbReference type="SAM" id="MobiDB-lite"/>
    </source>
</evidence>
<dbReference type="SUPFAM" id="SSF48403">
    <property type="entry name" value="Ankyrin repeat"/>
    <property type="match status" value="1"/>
</dbReference>
<feature type="compositionally biased region" description="Basic residues" evidence="3">
    <location>
        <begin position="230"/>
        <end position="277"/>
    </location>
</feature>
<proteinExistence type="predicted"/>
<dbReference type="GO" id="GO:0005737">
    <property type="term" value="C:cytoplasm"/>
    <property type="evidence" value="ECO:0007669"/>
    <property type="project" value="TreeGrafter"/>
</dbReference>
<dbReference type="GO" id="GO:0061028">
    <property type="term" value="P:establishment of endothelial barrier"/>
    <property type="evidence" value="ECO:0007669"/>
    <property type="project" value="TreeGrafter"/>
</dbReference>
<feature type="region of interest" description="Disordered" evidence="3">
    <location>
        <begin position="1"/>
        <end position="20"/>
    </location>
</feature>
<dbReference type="GO" id="GO:1903670">
    <property type="term" value="P:regulation of sprouting angiogenesis"/>
    <property type="evidence" value="ECO:0007669"/>
    <property type="project" value="TreeGrafter"/>
</dbReference>
<dbReference type="Ensembl" id="ENSCCRT00015060884.1">
    <property type="protein sequence ID" value="ENSCCRP00015058942.1"/>
    <property type="gene ID" value="ENSCCRG00015024186.1"/>
</dbReference>
<evidence type="ECO:0000256" key="2">
    <source>
        <dbReference type="ARBA" id="ARBA00023043"/>
    </source>
</evidence>
<dbReference type="GO" id="GO:0017020">
    <property type="term" value="F:myosin phosphatase regulator activity"/>
    <property type="evidence" value="ECO:0007669"/>
    <property type="project" value="TreeGrafter"/>
</dbReference>
<feature type="compositionally biased region" description="Basic residues" evidence="3">
    <location>
        <begin position="287"/>
        <end position="314"/>
    </location>
</feature>
<keyword evidence="2" id="KW-0040">ANK repeat</keyword>
<evidence type="ECO:0000256" key="1">
    <source>
        <dbReference type="ARBA" id="ARBA00022737"/>
    </source>
</evidence>
<evidence type="ECO:0000313" key="4">
    <source>
        <dbReference type="Ensembl" id="ENSCCRP00015058942.1"/>
    </source>
</evidence>
<name>A0A8C1VYQ2_CYPCA</name>
<dbReference type="PANTHER" id="PTHR24179">
    <property type="entry name" value="PROTEIN PHOSPHATASE 1 REGULATORY SUBUNIT 12"/>
    <property type="match status" value="1"/>
</dbReference>
<organism evidence="4 5">
    <name type="scientific">Cyprinus carpio</name>
    <name type="common">Common carp</name>
    <dbReference type="NCBI Taxonomy" id="7962"/>
    <lineage>
        <taxon>Eukaryota</taxon>
        <taxon>Metazoa</taxon>
        <taxon>Chordata</taxon>
        <taxon>Craniata</taxon>
        <taxon>Vertebrata</taxon>
        <taxon>Euteleostomi</taxon>
        <taxon>Actinopterygii</taxon>
        <taxon>Neopterygii</taxon>
        <taxon>Teleostei</taxon>
        <taxon>Ostariophysi</taxon>
        <taxon>Cypriniformes</taxon>
        <taxon>Cyprinidae</taxon>
        <taxon>Cyprininae</taxon>
        <taxon>Cyprinus</taxon>
    </lineage>
</organism>
<feature type="region of interest" description="Disordered" evidence="3">
    <location>
        <begin position="226"/>
        <end position="314"/>
    </location>
</feature>
<dbReference type="PANTHER" id="PTHR24179:SF31">
    <property type="entry name" value="PROTEIN PHOSPHATASE 1 REGULATORY INHIBITOR SUBUNIT 16B"/>
    <property type="match status" value="1"/>
</dbReference>
<keyword evidence="1" id="KW-0677">Repeat</keyword>
<dbReference type="InterPro" id="IPR036770">
    <property type="entry name" value="Ankyrin_rpt-contain_sf"/>
</dbReference>
<dbReference type="Proteomes" id="UP000694700">
    <property type="component" value="Unplaced"/>
</dbReference>
<evidence type="ECO:0000313" key="5">
    <source>
        <dbReference type="Proteomes" id="UP000694700"/>
    </source>
</evidence>
<reference evidence="4" key="1">
    <citation type="submission" date="2025-08" db="UniProtKB">
        <authorList>
            <consortium name="Ensembl"/>
        </authorList>
    </citation>
    <scope>IDENTIFICATION</scope>
</reference>
<accession>A0A8C1VYQ2</accession>
<protein>
    <submittedName>
        <fullName evidence="4">Protein phosphatase 1, regulatory subunit 16B</fullName>
    </submittedName>
</protein>
<sequence>MQNKKRKADKRRGLGNLRENRKRVSFAASVALLEASSRNDPDEGECPVSNWSSRVVIIFTKRGPKTLAAYSATLYTPIHPHASLLCVCVRVGADLLAVNSDGNMPYDLCEDDPTLDIIETAMASRGITQEMINETRAVVEKRMVGDIQNLLQDGADVNRHDSQGATLVHTHTHTHTHTHIRSHTHSLSHTHIRSHSHTHTQTHACTQTHTHMLTHTHTLTHAHTDTLSHTHTHTHTHKVHTLTHTHTHTHSLTHTHTPTHSHTHAHTHTHTHTHTHSHSLSLSLTHTHSHTNTHTHAHTHTHTHTLSHTHTHTHTHRYILFA</sequence>
<dbReference type="InterPro" id="IPR051226">
    <property type="entry name" value="PP1_Regulatory_Subunit"/>
</dbReference>
<dbReference type="AlphaFoldDB" id="A0A8C1VYQ2"/>